<dbReference type="InterPro" id="IPR004150">
    <property type="entry name" value="NAD_DNA_ligase_OB"/>
</dbReference>
<evidence type="ECO:0000256" key="10">
    <source>
        <dbReference type="ARBA" id="ARBA00022842"/>
    </source>
</evidence>
<evidence type="ECO:0000256" key="5">
    <source>
        <dbReference type="ARBA" id="ARBA00022598"/>
    </source>
</evidence>
<dbReference type="NCBIfam" id="TIGR00575">
    <property type="entry name" value="dnlj"/>
    <property type="match status" value="1"/>
</dbReference>
<dbReference type="FunFam" id="3.30.470.30:FF:000001">
    <property type="entry name" value="DNA ligase"/>
    <property type="match status" value="1"/>
</dbReference>
<organism evidence="17 18">
    <name type="scientific">Colwellia psychrerythraea</name>
    <name type="common">Vibrio psychroerythus</name>
    <dbReference type="NCBI Taxonomy" id="28229"/>
    <lineage>
        <taxon>Bacteria</taxon>
        <taxon>Pseudomonadati</taxon>
        <taxon>Pseudomonadota</taxon>
        <taxon>Gammaproteobacteria</taxon>
        <taxon>Alteromonadales</taxon>
        <taxon>Colwelliaceae</taxon>
        <taxon>Colwellia</taxon>
    </lineage>
</organism>
<dbReference type="PROSITE" id="PS01055">
    <property type="entry name" value="DNA_LIGASE_N1"/>
    <property type="match status" value="1"/>
</dbReference>
<feature type="domain" description="NAD-dependent DNA ligase N-terminal" evidence="16">
    <location>
        <begin position="3"/>
        <end position="420"/>
    </location>
</feature>
<dbReference type="Gene3D" id="3.30.470.30">
    <property type="entry name" value="DNA ligase/mRNA capping enzyme"/>
    <property type="match status" value="1"/>
</dbReference>
<evidence type="ECO:0000313" key="18">
    <source>
        <dbReference type="Proteomes" id="UP000029843"/>
    </source>
</evidence>
<evidence type="ECO:0000256" key="2">
    <source>
        <dbReference type="ARBA" id="ARBA00004067"/>
    </source>
</evidence>
<sequence length="420" mass="46718">MSNIEKQISQLQQQLNQYNHEYYVLDQPSVPDAEYDRLMSALIELEKTNPELKTIDSPSQKVGGQALKSFTQVTHQLPMLSLDNVFSLEDFHAFVKRVKDRLNDNKTLAFCAEPKLDGLAVSLRYEQGQLIQAATRGDGSVGENITTNIRTIKSIPLKLMGTPGKDFPDIVEVRGEVFMPKASFDALNTLAKKRGEKGFANPRNAAAGSLRQLDSKITAKRNLAFYAYSLGFVGALPTDSDESLDLTNDFFANSHHERLCQLKRLGLPMCPEVRLLESEQACDAFYQDILAKRSALSYEIDGTVLKVDEIPLQKRLGFVARAPRWAIAYKFPAEEELTSVEDVEFQVGRTGAITPVARLKPIFVGGVTVSNATLHNQDEITRLGLKINDTVVIRRAGDVGVTMRNTVSNRDSIFNYCLVA</sequence>
<dbReference type="PANTHER" id="PTHR23389:SF9">
    <property type="entry name" value="DNA LIGASE"/>
    <property type="match status" value="1"/>
</dbReference>
<dbReference type="PROSITE" id="PS01056">
    <property type="entry name" value="DNA_LIGASE_N2"/>
    <property type="match status" value="1"/>
</dbReference>
<keyword evidence="11 15" id="KW-0520">NAD</keyword>
<dbReference type="OrthoDB" id="9759736at2"/>
<keyword evidence="7" id="KW-0479">Metal-binding</keyword>
<evidence type="ECO:0000256" key="6">
    <source>
        <dbReference type="ARBA" id="ARBA00022705"/>
    </source>
</evidence>
<dbReference type="CDD" id="cd00114">
    <property type="entry name" value="LIGANc"/>
    <property type="match status" value="1"/>
</dbReference>
<dbReference type="SUPFAM" id="SSF56091">
    <property type="entry name" value="DNA ligase/mRNA capping enzyme, catalytic domain"/>
    <property type="match status" value="1"/>
</dbReference>
<protein>
    <recommendedName>
        <fullName evidence="4 15">DNA ligase</fullName>
        <ecNumber evidence="3 15">6.5.1.2</ecNumber>
    </recommendedName>
</protein>
<name>A0A099KRR9_COLPS</name>
<dbReference type="Gene3D" id="1.10.287.610">
    <property type="entry name" value="Helix hairpin bin"/>
    <property type="match status" value="1"/>
</dbReference>
<dbReference type="GO" id="GO:0003911">
    <property type="term" value="F:DNA ligase (NAD+) activity"/>
    <property type="evidence" value="ECO:0007669"/>
    <property type="project" value="UniProtKB-EC"/>
</dbReference>
<keyword evidence="10" id="KW-0460">Magnesium</keyword>
<evidence type="ECO:0000256" key="14">
    <source>
        <dbReference type="ARBA" id="ARBA00060881"/>
    </source>
</evidence>
<comment type="catalytic activity">
    <reaction evidence="13 15">
        <text>NAD(+) + (deoxyribonucleotide)n-3'-hydroxyl + 5'-phospho-(deoxyribonucleotide)m = (deoxyribonucleotide)n+m + AMP + beta-nicotinamide D-nucleotide.</text>
        <dbReference type="EC" id="6.5.1.2"/>
    </reaction>
</comment>
<comment type="similarity">
    <text evidence="14">Belongs to the NAD-dependent DNA ligase family. LigA subfamily.</text>
</comment>
<dbReference type="Pfam" id="PF01653">
    <property type="entry name" value="DNA_ligase_aden"/>
    <property type="match status" value="1"/>
</dbReference>
<evidence type="ECO:0000256" key="11">
    <source>
        <dbReference type="ARBA" id="ARBA00023027"/>
    </source>
</evidence>
<dbReference type="Pfam" id="PF03120">
    <property type="entry name" value="OB_DNA_ligase"/>
    <property type="match status" value="1"/>
</dbReference>
<dbReference type="AlphaFoldDB" id="A0A099KRR9"/>
<dbReference type="SUPFAM" id="SSF50249">
    <property type="entry name" value="Nucleic acid-binding proteins"/>
    <property type="match status" value="1"/>
</dbReference>
<dbReference type="InterPro" id="IPR018239">
    <property type="entry name" value="DNA_ligase_AS"/>
</dbReference>
<reference evidence="17 18" key="1">
    <citation type="submission" date="2014-08" db="EMBL/GenBank/DDBJ databases">
        <title>Genomic and Phenotypic Diversity of Colwellia psychrerythraea strains from Disparate Marine Basins.</title>
        <authorList>
            <person name="Techtmann S.M."/>
            <person name="Stelling S.C."/>
            <person name="Utturkar S.M."/>
            <person name="Alshibli N."/>
            <person name="Harris A."/>
            <person name="Brown S.D."/>
            <person name="Hazen T.C."/>
        </authorList>
    </citation>
    <scope>NUCLEOTIDE SEQUENCE [LARGE SCALE GENOMIC DNA]</scope>
    <source>
        <strain evidence="17 18">ND2E</strain>
    </source>
</reference>
<dbReference type="InterPro" id="IPR013840">
    <property type="entry name" value="DNAligase_N"/>
</dbReference>
<dbReference type="EC" id="6.5.1.2" evidence="3 15"/>
<evidence type="ECO:0000256" key="13">
    <source>
        <dbReference type="ARBA" id="ARBA00034005"/>
    </source>
</evidence>
<keyword evidence="6 15" id="KW-0235">DNA replication</keyword>
<dbReference type="PATRIC" id="fig|28229.4.peg.1411"/>
<evidence type="ECO:0000256" key="4">
    <source>
        <dbReference type="ARBA" id="ARBA00013308"/>
    </source>
</evidence>
<evidence type="ECO:0000256" key="9">
    <source>
        <dbReference type="ARBA" id="ARBA00022833"/>
    </source>
</evidence>
<dbReference type="EMBL" id="JQED01000015">
    <property type="protein sequence ID" value="KGJ92915.1"/>
    <property type="molecule type" value="Genomic_DNA"/>
</dbReference>
<comment type="cofactor">
    <cofactor evidence="1">
        <name>Mg(2+)</name>
        <dbReference type="ChEBI" id="CHEBI:18420"/>
    </cofactor>
</comment>
<comment type="caution">
    <text evidence="17">The sequence shown here is derived from an EMBL/GenBank/DDBJ whole genome shotgun (WGS) entry which is preliminary data.</text>
</comment>
<dbReference type="InterPro" id="IPR033136">
    <property type="entry name" value="DNA_ligase_CS"/>
</dbReference>
<dbReference type="GO" id="GO:0006281">
    <property type="term" value="P:DNA repair"/>
    <property type="evidence" value="ECO:0007669"/>
    <property type="project" value="UniProtKB-KW"/>
</dbReference>
<proteinExistence type="inferred from homology"/>
<comment type="function">
    <text evidence="2">DNA ligase that catalyzes the formation of phosphodiester linkages between 5'-phosphoryl and 3'-hydroxyl groups in double-stranded DNA using NAD as a coenzyme and as the energy source for the reaction. It is essential for DNA replication and repair of damaged DNA.</text>
</comment>
<dbReference type="InterPro" id="IPR012340">
    <property type="entry name" value="NA-bd_OB-fold"/>
</dbReference>
<evidence type="ECO:0000313" key="17">
    <source>
        <dbReference type="EMBL" id="KGJ92915.1"/>
    </source>
</evidence>
<keyword evidence="8 15" id="KW-0227">DNA damage</keyword>
<dbReference type="NCBIfam" id="NF005932">
    <property type="entry name" value="PRK07956.1"/>
    <property type="match status" value="1"/>
</dbReference>
<accession>A0A099KRR9</accession>
<evidence type="ECO:0000256" key="7">
    <source>
        <dbReference type="ARBA" id="ARBA00022723"/>
    </source>
</evidence>
<dbReference type="Gene3D" id="2.40.50.140">
    <property type="entry name" value="Nucleic acid-binding proteins"/>
    <property type="match status" value="1"/>
</dbReference>
<dbReference type="InterPro" id="IPR001679">
    <property type="entry name" value="DNA_ligase"/>
</dbReference>
<gene>
    <name evidence="17" type="ORF">ND2E_2381</name>
</gene>
<dbReference type="PANTHER" id="PTHR23389">
    <property type="entry name" value="CHROMOSOME TRANSMISSION FIDELITY FACTOR 18"/>
    <property type="match status" value="1"/>
</dbReference>
<dbReference type="GO" id="GO:0006260">
    <property type="term" value="P:DNA replication"/>
    <property type="evidence" value="ECO:0007669"/>
    <property type="project" value="UniProtKB-KW"/>
</dbReference>
<evidence type="ECO:0000256" key="8">
    <source>
        <dbReference type="ARBA" id="ARBA00022763"/>
    </source>
</evidence>
<evidence type="ECO:0000256" key="3">
    <source>
        <dbReference type="ARBA" id="ARBA00012722"/>
    </source>
</evidence>
<dbReference type="Proteomes" id="UP000029843">
    <property type="component" value="Unassembled WGS sequence"/>
</dbReference>
<evidence type="ECO:0000259" key="16">
    <source>
        <dbReference type="SMART" id="SM00532"/>
    </source>
</evidence>
<dbReference type="GO" id="GO:0005829">
    <property type="term" value="C:cytosol"/>
    <property type="evidence" value="ECO:0007669"/>
    <property type="project" value="TreeGrafter"/>
</dbReference>
<dbReference type="FunFam" id="1.10.287.610:FF:000002">
    <property type="entry name" value="DNA ligase"/>
    <property type="match status" value="1"/>
</dbReference>
<evidence type="ECO:0000256" key="12">
    <source>
        <dbReference type="ARBA" id="ARBA00023204"/>
    </source>
</evidence>
<keyword evidence="12 15" id="KW-0234">DNA repair</keyword>
<keyword evidence="5 15" id="KW-0436">Ligase</keyword>
<dbReference type="GO" id="GO:0046872">
    <property type="term" value="F:metal ion binding"/>
    <property type="evidence" value="ECO:0007669"/>
    <property type="project" value="UniProtKB-KW"/>
</dbReference>
<evidence type="ECO:0000256" key="15">
    <source>
        <dbReference type="RuleBase" id="RU000618"/>
    </source>
</evidence>
<keyword evidence="9" id="KW-0862">Zinc</keyword>
<evidence type="ECO:0000256" key="1">
    <source>
        <dbReference type="ARBA" id="ARBA00001946"/>
    </source>
</evidence>
<dbReference type="InterPro" id="IPR013839">
    <property type="entry name" value="DNAligase_adenylation"/>
</dbReference>
<dbReference type="FunFam" id="2.40.50.140:FF:000012">
    <property type="entry name" value="DNA ligase"/>
    <property type="match status" value="1"/>
</dbReference>
<dbReference type="SMART" id="SM00532">
    <property type="entry name" value="LIGANc"/>
    <property type="match status" value="1"/>
</dbReference>